<evidence type="ECO:0008006" key="4">
    <source>
        <dbReference type="Google" id="ProtNLM"/>
    </source>
</evidence>
<evidence type="ECO:0000313" key="3">
    <source>
        <dbReference type="Proteomes" id="UP000233100"/>
    </source>
</evidence>
<sequence length="102" mass="11906">MNLHPFLSGPSLSFFFFFFFDAAQTGVQWHDLASLQLPTPRFKQFSCLSLRSWDYRHMPLCPANFCIFSRDRVSPCLPGWSQTLRYLMIHPPWPPKVVGLQV</sequence>
<dbReference type="GeneTree" id="ENSGT00940000161627"/>
<evidence type="ECO:0000256" key="1">
    <source>
        <dbReference type="SAM" id="SignalP"/>
    </source>
</evidence>
<evidence type="ECO:0000313" key="2">
    <source>
        <dbReference type="Ensembl" id="ENSMFAP00000059954.1"/>
    </source>
</evidence>
<protein>
    <recommendedName>
        <fullName evidence="4">Secreted protein</fullName>
    </recommendedName>
</protein>
<keyword evidence="1" id="KW-0732">Signal</keyword>
<reference evidence="2" key="2">
    <citation type="submission" date="2025-08" db="UniProtKB">
        <authorList>
            <consortium name="Ensembl"/>
        </authorList>
    </citation>
    <scope>IDENTIFICATION</scope>
</reference>
<proteinExistence type="predicted"/>
<dbReference type="Proteomes" id="UP000233100">
    <property type="component" value="Chromosome 2"/>
</dbReference>
<dbReference type="Ensembl" id="ENSMFAT00000085981.1">
    <property type="protein sequence ID" value="ENSMFAP00000059954.1"/>
    <property type="gene ID" value="ENSMFAG00000054365.1"/>
</dbReference>
<dbReference type="AlphaFoldDB" id="A0A7N9D963"/>
<reference evidence="2 3" key="1">
    <citation type="submission" date="2013-03" db="EMBL/GenBank/DDBJ databases">
        <authorList>
            <person name="Warren W."/>
            <person name="Wilson R.K."/>
        </authorList>
    </citation>
    <scope>NUCLEOTIDE SEQUENCE</scope>
</reference>
<dbReference type="PANTHER" id="PTHR46254">
    <property type="entry name" value="PROTEIN GVQW1-RELATED"/>
    <property type="match status" value="1"/>
</dbReference>
<name>A0A7N9D963_MACFA</name>
<organism evidence="2 3">
    <name type="scientific">Macaca fascicularis</name>
    <name type="common">Crab-eating macaque</name>
    <name type="synonym">Cynomolgus monkey</name>
    <dbReference type="NCBI Taxonomy" id="9541"/>
    <lineage>
        <taxon>Eukaryota</taxon>
        <taxon>Metazoa</taxon>
        <taxon>Chordata</taxon>
        <taxon>Craniata</taxon>
        <taxon>Vertebrata</taxon>
        <taxon>Euteleostomi</taxon>
        <taxon>Mammalia</taxon>
        <taxon>Eutheria</taxon>
        <taxon>Euarchontoglires</taxon>
        <taxon>Primates</taxon>
        <taxon>Haplorrhini</taxon>
        <taxon>Catarrhini</taxon>
        <taxon>Cercopithecidae</taxon>
        <taxon>Cercopithecinae</taxon>
        <taxon>Macaca</taxon>
    </lineage>
</organism>
<keyword evidence="3" id="KW-1185">Reference proteome</keyword>
<accession>A0A7N9D963</accession>
<feature type="signal peptide" evidence="1">
    <location>
        <begin position="1"/>
        <end position="25"/>
    </location>
</feature>
<reference evidence="2" key="3">
    <citation type="submission" date="2025-09" db="UniProtKB">
        <authorList>
            <consortium name="Ensembl"/>
        </authorList>
    </citation>
    <scope>IDENTIFICATION</scope>
</reference>
<feature type="chain" id="PRO_5031002521" description="Secreted protein" evidence="1">
    <location>
        <begin position="26"/>
        <end position="102"/>
    </location>
</feature>